<keyword evidence="1" id="KW-0812">Transmembrane</keyword>
<dbReference type="AlphaFoldDB" id="A0A8J3ESH8"/>
<organism evidence="2 3">
    <name type="scientific">Egicoccus halophilus</name>
    <dbReference type="NCBI Taxonomy" id="1670830"/>
    <lineage>
        <taxon>Bacteria</taxon>
        <taxon>Bacillati</taxon>
        <taxon>Actinomycetota</taxon>
        <taxon>Nitriliruptoria</taxon>
        <taxon>Egicoccales</taxon>
        <taxon>Egicoccaceae</taxon>
        <taxon>Egicoccus</taxon>
    </lineage>
</organism>
<reference evidence="2" key="2">
    <citation type="submission" date="2020-09" db="EMBL/GenBank/DDBJ databases">
        <authorList>
            <person name="Sun Q."/>
            <person name="Zhou Y."/>
        </authorList>
    </citation>
    <scope>NUCLEOTIDE SEQUENCE</scope>
    <source>
        <strain evidence="2">CGMCC 1.14988</strain>
    </source>
</reference>
<evidence type="ECO:0000313" key="2">
    <source>
        <dbReference type="EMBL" id="GGI03357.1"/>
    </source>
</evidence>
<comment type="caution">
    <text evidence="2">The sequence shown here is derived from an EMBL/GenBank/DDBJ whole genome shotgun (WGS) entry which is preliminary data.</text>
</comment>
<keyword evidence="1" id="KW-1133">Transmembrane helix</keyword>
<keyword evidence="1" id="KW-0472">Membrane</keyword>
<name>A0A8J3ESH8_9ACTN</name>
<feature type="transmembrane region" description="Helical" evidence="1">
    <location>
        <begin position="69"/>
        <end position="87"/>
    </location>
</feature>
<keyword evidence="3" id="KW-1185">Reference proteome</keyword>
<proteinExistence type="predicted"/>
<dbReference type="EMBL" id="BMHA01000001">
    <property type="protein sequence ID" value="GGI03357.1"/>
    <property type="molecule type" value="Genomic_DNA"/>
</dbReference>
<evidence type="ECO:0000313" key="3">
    <source>
        <dbReference type="Proteomes" id="UP000650511"/>
    </source>
</evidence>
<evidence type="ECO:0000256" key="1">
    <source>
        <dbReference type="SAM" id="Phobius"/>
    </source>
</evidence>
<accession>A0A8J3ESH8</accession>
<dbReference type="Proteomes" id="UP000650511">
    <property type="component" value="Unassembled WGS sequence"/>
</dbReference>
<feature type="transmembrane region" description="Helical" evidence="1">
    <location>
        <begin position="27"/>
        <end position="57"/>
    </location>
</feature>
<gene>
    <name evidence="2" type="ORF">GCM10011354_03630</name>
</gene>
<protein>
    <submittedName>
        <fullName evidence="2">Uncharacterized protein</fullName>
    </submittedName>
</protein>
<dbReference type="RefSeq" id="WP_130648385.1">
    <property type="nucleotide sequence ID" value="NZ_BMHA01000001.1"/>
</dbReference>
<reference evidence="2" key="1">
    <citation type="journal article" date="2014" name="Int. J. Syst. Evol. Microbiol.">
        <title>Complete genome sequence of Corynebacterium casei LMG S-19264T (=DSM 44701T), isolated from a smear-ripened cheese.</title>
        <authorList>
            <consortium name="US DOE Joint Genome Institute (JGI-PGF)"/>
            <person name="Walter F."/>
            <person name="Albersmeier A."/>
            <person name="Kalinowski J."/>
            <person name="Ruckert C."/>
        </authorList>
    </citation>
    <scope>NUCLEOTIDE SEQUENCE</scope>
    <source>
        <strain evidence="2">CGMCC 1.14988</strain>
    </source>
</reference>
<sequence length="88" mass="9032">MVDSAPPSTDRDPFAPVQASPRFATPLALLALVCAVLSVVSYAEVFLGPLGMALGLIAHVKGSRLGMPAAVVAALAMVVGMSVTWLLR</sequence>